<dbReference type="InParanoid" id="D8UB98"/>
<dbReference type="InterPro" id="IPR001678">
    <property type="entry name" value="MeTrfase_RsmB-F_NOP2_dom"/>
</dbReference>
<evidence type="ECO:0000313" key="16">
    <source>
        <dbReference type="Proteomes" id="UP000001058"/>
    </source>
</evidence>
<sequence length="426" mass="46556">RDQRLVKELVAGVTRLRRRLDFVVANLTQQTPADMESGVRQVLRLGVYELTERRLAPYALNEHVQLAKVVSGPGAGSFVNGVLRSAARQVEAGTLPTPEVRPLRLLALQHSHPNWLVSRWLSRFGRQGTEALLRRNNMPPIYTVRVNTLRAGASVERLLGQLAAVGVEAEASPLMPTEFIRIRSGLQKLLAEGFVSDGSLVVQDESAGLVVSLLDPQPGERLLDCCAAPGGKTLFAAARMRGHGSITALDVSAPRLGALRRAAELAGVEDMVTTRAVDLRRRVRQPDTATMWQYDKVLLDAPCTGTGVLAKRADLRWRRTPEQLYELVALQQELLEAAACLVAPGGVLVYSTCDIEEEEDQERVRTFLERHPEFEVEPAAAAAVPSGRRGFGASWVPPSVVTAEGFMATLPHVHDTDGAFAARLRR</sequence>
<feature type="domain" description="SAM-dependent MTase RsmB/NOP-type" evidence="14">
    <location>
        <begin position="132"/>
        <end position="426"/>
    </location>
</feature>
<dbReference type="AlphaFoldDB" id="D8UB98"/>
<evidence type="ECO:0000256" key="13">
    <source>
        <dbReference type="PROSITE-ProRule" id="PRU01023"/>
    </source>
</evidence>
<evidence type="ECO:0000256" key="12">
    <source>
        <dbReference type="ARBA" id="ARBA00047283"/>
    </source>
</evidence>
<dbReference type="CDD" id="cd02440">
    <property type="entry name" value="AdoMet_MTases"/>
    <property type="match status" value="1"/>
</dbReference>
<keyword evidence="9 13" id="KW-0694">RNA-binding</keyword>
<dbReference type="InterPro" id="IPR029063">
    <property type="entry name" value="SAM-dependent_MTases_sf"/>
</dbReference>
<dbReference type="Gene3D" id="3.30.70.1170">
    <property type="entry name" value="Sun protein, domain 3"/>
    <property type="match status" value="1"/>
</dbReference>
<dbReference type="Pfam" id="PF01189">
    <property type="entry name" value="Methyltr_RsmB-F"/>
    <property type="match status" value="1"/>
</dbReference>
<dbReference type="Gene3D" id="3.40.50.150">
    <property type="entry name" value="Vaccinia Virus protein VP39"/>
    <property type="match status" value="1"/>
</dbReference>
<dbReference type="SUPFAM" id="SSF48013">
    <property type="entry name" value="NusB-like"/>
    <property type="match status" value="1"/>
</dbReference>
<dbReference type="Gene3D" id="1.10.940.10">
    <property type="entry name" value="NusB-like"/>
    <property type="match status" value="1"/>
</dbReference>
<evidence type="ECO:0000256" key="7">
    <source>
        <dbReference type="ARBA" id="ARBA00022679"/>
    </source>
</evidence>
<dbReference type="GO" id="GO:0008649">
    <property type="term" value="F:rRNA methyltransferase activity"/>
    <property type="evidence" value="ECO:0007669"/>
    <property type="project" value="InterPro"/>
</dbReference>
<feature type="non-terminal residue" evidence="15">
    <location>
        <position position="426"/>
    </location>
</feature>
<evidence type="ECO:0000256" key="4">
    <source>
        <dbReference type="ARBA" id="ARBA00022490"/>
    </source>
</evidence>
<feature type="non-terminal residue" evidence="15">
    <location>
        <position position="1"/>
    </location>
</feature>
<comment type="catalytic activity">
    <reaction evidence="12">
        <text>cytidine(967) in 16S rRNA + S-adenosyl-L-methionine = 5-methylcytidine(967) in 16S rRNA + S-adenosyl-L-homocysteine + H(+)</text>
        <dbReference type="Rhea" id="RHEA:42748"/>
        <dbReference type="Rhea" id="RHEA-COMP:10219"/>
        <dbReference type="Rhea" id="RHEA-COMP:10220"/>
        <dbReference type="ChEBI" id="CHEBI:15378"/>
        <dbReference type="ChEBI" id="CHEBI:57856"/>
        <dbReference type="ChEBI" id="CHEBI:59789"/>
        <dbReference type="ChEBI" id="CHEBI:74483"/>
        <dbReference type="ChEBI" id="CHEBI:82748"/>
        <dbReference type="EC" id="2.1.1.176"/>
    </reaction>
</comment>
<evidence type="ECO:0000256" key="2">
    <source>
        <dbReference type="ARBA" id="ARBA00004496"/>
    </source>
</evidence>
<dbReference type="InterPro" id="IPR035926">
    <property type="entry name" value="NusB-like_sf"/>
</dbReference>
<dbReference type="eggNOG" id="KOG1122">
    <property type="taxonomic scope" value="Eukaryota"/>
</dbReference>
<dbReference type="GO" id="GO:0003723">
    <property type="term" value="F:RNA binding"/>
    <property type="evidence" value="ECO:0007669"/>
    <property type="project" value="UniProtKB-UniRule"/>
</dbReference>
<dbReference type="OrthoDB" id="427002at2759"/>
<keyword evidence="4" id="KW-0963">Cytoplasm</keyword>
<feature type="binding site" evidence="13">
    <location>
        <begin position="226"/>
        <end position="232"/>
    </location>
    <ligand>
        <name>S-adenosyl-L-methionine</name>
        <dbReference type="ChEBI" id="CHEBI:59789"/>
    </ligand>
</feature>
<dbReference type="PANTHER" id="PTHR22807">
    <property type="entry name" value="NOP2 YEAST -RELATED NOL1/NOP2/FMU SUN DOMAIN-CONTAINING"/>
    <property type="match status" value="1"/>
</dbReference>
<name>D8UB98_VOLCA</name>
<keyword evidence="6 13" id="KW-0489">Methyltransferase</keyword>
<dbReference type="GO" id="GO:0005737">
    <property type="term" value="C:cytoplasm"/>
    <property type="evidence" value="ECO:0007669"/>
    <property type="project" value="UniProtKB-SubCell"/>
</dbReference>
<dbReference type="InterPro" id="IPR054728">
    <property type="entry name" value="RsmB-like_ferredoxin"/>
</dbReference>
<dbReference type="PROSITE" id="PS51686">
    <property type="entry name" value="SAM_MT_RSMB_NOP"/>
    <property type="match status" value="1"/>
</dbReference>
<evidence type="ECO:0000256" key="8">
    <source>
        <dbReference type="ARBA" id="ARBA00022691"/>
    </source>
</evidence>
<dbReference type="PANTHER" id="PTHR22807:SF61">
    <property type="entry name" value="NOL1_NOP2_SUN FAMILY PROTEIN _ ANTITERMINATION NUSB DOMAIN-CONTAINING PROTEIN"/>
    <property type="match status" value="1"/>
</dbReference>
<dbReference type="EMBL" id="GL378377">
    <property type="protein sequence ID" value="EFJ42911.1"/>
    <property type="molecule type" value="Genomic_DNA"/>
</dbReference>
<proteinExistence type="inferred from homology"/>
<comment type="subcellular location">
    <subcellularLocation>
        <location evidence="2">Cytoplasm</location>
    </subcellularLocation>
</comment>
<dbReference type="InterPro" id="IPR006027">
    <property type="entry name" value="NusB_RsmB_TIM44"/>
</dbReference>
<keyword evidence="8 13" id="KW-0949">S-adenosyl-L-methionine</keyword>
<feature type="binding site" evidence="13">
    <location>
        <position position="250"/>
    </location>
    <ligand>
        <name>S-adenosyl-L-methionine</name>
        <dbReference type="ChEBI" id="CHEBI:59789"/>
    </ligand>
</feature>
<keyword evidence="7 13" id="KW-0808">Transferase</keyword>
<accession>D8UB98</accession>
<feature type="active site" description="Nucleophile" evidence="13">
    <location>
        <position position="353"/>
    </location>
</feature>
<organism evidence="16">
    <name type="scientific">Volvox carteri f. nagariensis</name>
    <dbReference type="NCBI Taxonomy" id="3068"/>
    <lineage>
        <taxon>Eukaryota</taxon>
        <taxon>Viridiplantae</taxon>
        <taxon>Chlorophyta</taxon>
        <taxon>core chlorophytes</taxon>
        <taxon>Chlorophyceae</taxon>
        <taxon>CS clade</taxon>
        <taxon>Chlamydomonadales</taxon>
        <taxon>Volvocaceae</taxon>
        <taxon>Volvox</taxon>
    </lineage>
</organism>
<dbReference type="Pfam" id="PF22458">
    <property type="entry name" value="RsmF-B_ferredox"/>
    <property type="match status" value="1"/>
</dbReference>
<feature type="binding site" evidence="13">
    <location>
        <position position="278"/>
    </location>
    <ligand>
        <name>S-adenosyl-L-methionine</name>
        <dbReference type="ChEBI" id="CHEBI:59789"/>
    </ligand>
</feature>
<dbReference type="PRINTS" id="PR02008">
    <property type="entry name" value="RCMTFAMILY"/>
</dbReference>
<dbReference type="KEGG" id="vcn:VOLCADRAFT_42105"/>
<feature type="binding site" evidence="13">
    <location>
        <position position="300"/>
    </location>
    <ligand>
        <name>S-adenosyl-L-methionine</name>
        <dbReference type="ChEBI" id="CHEBI:59789"/>
    </ligand>
</feature>
<evidence type="ECO:0000313" key="15">
    <source>
        <dbReference type="EMBL" id="EFJ42911.1"/>
    </source>
</evidence>
<evidence type="ECO:0000256" key="10">
    <source>
        <dbReference type="ARBA" id="ARBA00030399"/>
    </source>
</evidence>
<dbReference type="GeneID" id="9615161"/>
<protein>
    <recommendedName>
        <fullName evidence="3">16S rRNA (cytosine(967)-C(5))-methyltransferase</fullName>
        <ecNumber evidence="3">2.1.1.176</ecNumber>
    </recommendedName>
    <alternativeName>
        <fullName evidence="10">16S rRNA m5C967 methyltransferase</fullName>
    </alternativeName>
    <alternativeName>
        <fullName evidence="11">rRNA (cytosine-C(5)-)-methyltransferase RsmB</fullName>
    </alternativeName>
</protein>
<evidence type="ECO:0000256" key="5">
    <source>
        <dbReference type="ARBA" id="ARBA00022552"/>
    </source>
</evidence>
<evidence type="ECO:0000256" key="11">
    <source>
        <dbReference type="ARBA" id="ARBA00031088"/>
    </source>
</evidence>
<evidence type="ECO:0000256" key="6">
    <source>
        <dbReference type="ARBA" id="ARBA00022603"/>
    </source>
</evidence>
<comment type="function">
    <text evidence="1">Specifically methylates the cytosine at position 967 (m5C967) of 16S rRNA.</text>
</comment>
<dbReference type="STRING" id="3068.D8UB98"/>
<dbReference type="InterPro" id="IPR023267">
    <property type="entry name" value="RCMT"/>
</dbReference>
<dbReference type="FunCoup" id="D8UB98">
    <property type="interactions" value="327"/>
</dbReference>
<dbReference type="Pfam" id="PF01029">
    <property type="entry name" value="NusB"/>
    <property type="match status" value="1"/>
</dbReference>
<dbReference type="Proteomes" id="UP000001058">
    <property type="component" value="Unassembled WGS sequence"/>
</dbReference>
<dbReference type="InterPro" id="IPR004573">
    <property type="entry name" value="rRNA_ssu_MeTfrase_B"/>
</dbReference>
<dbReference type="FunFam" id="3.40.50.150:FF:000022">
    <property type="entry name" value="Ribosomal RNA small subunit methyltransferase B"/>
    <property type="match status" value="1"/>
</dbReference>
<reference evidence="15 16" key="1">
    <citation type="journal article" date="2010" name="Science">
        <title>Genomic analysis of organismal complexity in the multicellular green alga Volvox carteri.</title>
        <authorList>
            <person name="Prochnik S.E."/>
            <person name="Umen J."/>
            <person name="Nedelcu A.M."/>
            <person name="Hallmann A."/>
            <person name="Miller S.M."/>
            <person name="Nishii I."/>
            <person name="Ferris P."/>
            <person name="Kuo A."/>
            <person name="Mitros T."/>
            <person name="Fritz-Laylin L.K."/>
            <person name="Hellsten U."/>
            <person name="Chapman J."/>
            <person name="Simakov O."/>
            <person name="Rensing S.A."/>
            <person name="Terry A."/>
            <person name="Pangilinan J."/>
            <person name="Kapitonov V."/>
            <person name="Jurka J."/>
            <person name="Salamov A."/>
            <person name="Shapiro H."/>
            <person name="Schmutz J."/>
            <person name="Grimwood J."/>
            <person name="Lindquist E."/>
            <person name="Lucas S."/>
            <person name="Grigoriev I.V."/>
            <person name="Schmitt R."/>
            <person name="Kirk D."/>
            <person name="Rokhsar D.S."/>
        </authorList>
    </citation>
    <scope>NUCLEOTIDE SEQUENCE [LARGE SCALE GENOMIC DNA]</scope>
    <source>
        <strain evidence="16">f. Nagariensis / Eve</strain>
    </source>
</reference>
<evidence type="ECO:0000256" key="1">
    <source>
        <dbReference type="ARBA" id="ARBA00002724"/>
    </source>
</evidence>
<gene>
    <name evidence="15" type="ORF">VOLCADRAFT_42105</name>
</gene>
<dbReference type="EC" id="2.1.1.176" evidence="3"/>
<dbReference type="InterPro" id="IPR049560">
    <property type="entry name" value="MeTrfase_RsmB-F_NOP2_cat"/>
</dbReference>
<evidence type="ECO:0000259" key="14">
    <source>
        <dbReference type="PROSITE" id="PS51686"/>
    </source>
</evidence>
<keyword evidence="5" id="KW-0698">rRNA processing</keyword>
<evidence type="ECO:0000256" key="3">
    <source>
        <dbReference type="ARBA" id="ARBA00012140"/>
    </source>
</evidence>
<dbReference type="RefSeq" id="XP_002955951.1">
    <property type="nucleotide sequence ID" value="XM_002955905.1"/>
</dbReference>
<evidence type="ECO:0000256" key="9">
    <source>
        <dbReference type="ARBA" id="ARBA00022884"/>
    </source>
</evidence>
<dbReference type="SUPFAM" id="SSF53335">
    <property type="entry name" value="S-adenosyl-L-methionine-dependent methyltransferases"/>
    <property type="match status" value="1"/>
</dbReference>
<keyword evidence="16" id="KW-1185">Reference proteome</keyword>
<dbReference type="GO" id="GO:0006355">
    <property type="term" value="P:regulation of DNA-templated transcription"/>
    <property type="evidence" value="ECO:0007669"/>
    <property type="project" value="InterPro"/>
</dbReference>
<dbReference type="NCBIfam" id="TIGR00563">
    <property type="entry name" value="rsmB"/>
    <property type="match status" value="1"/>
</dbReference>
<comment type="similarity">
    <text evidence="13">Belongs to the class I-like SAM-binding methyltransferase superfamily. RsmB/NOP family.</text>
</comment>